<evidence type="ECO:0000313" key="2">
    <source>
        <dbReference type="EMBL" id="BBZ60682.1"/>
    </source>
</evidence>
<accession>A0AAD1MZ83</accession>
<dbReference type="Proteomes" id="UP000466039">
    <property type="component" value="Chromosome"/>
</dbReference>
<feature type="compositionally biased region" description="Basic and acidic residues" evidence="1">
    <location>
        <begin position="74"/>
        <end position="91"/>
    </location>
</feature>
<dbReference type="EMBL" id="AP022617">
    <property type="protein sequence ID" value="BBZ60682.1"/>
    <property type="molecule type" value="Genomic_DNA"/>
</dbReference>
<evidence type="ECO:0000256" key="1">
    <source>
        <dbReference type="SAM" id="MobiDB-lite"/>
    </source>
</evidence>
<feature type="region of interest" description="Disordered" evidence="1">
    <location>
        <begin position="1"/>
        <end position="38"/>
    </location>
</feature>
<sequence length="91" mass="9564">MRARRVAAVTDVEDLPNLGEAEPGGLSPSDEADPGDRVGGIVAIPRRGTFGGREQAFVFVVAQRRGGGPGRLGELPDSHDVSSEHLTFKPT</sequence>
<organism evidence="2 3">
    <name type="scientific">Mycolicibacterium monacense</name>
    <name type="common">Mycobacterium monacense</name>
    <dbReference type="NCBI Taxonomy" id="85693"/>
    <lineage>
        <taxon>Bacteria</taxon>
        <taxon>Bacillati</taxon>
        <taxon>Actinomycetota</taxon>
        <taxon>Actinomycetes</taxon>
        <taxon>Mycobacteriales</taxon>
        <taxon>Mycobacteriaceae</taxon>
        <taxon>Mycolicibacterium</taxon>
    </lineage>
</organism>
<keyword evidence="3" id="KW-1185">Reference proteome</keyword>
<reference evidence="2 3" key="1">
    <citation type="journal article" date="2019" name="Emerg. Microbes Infect.">
        <title>Comprehensive subspecies identification of 175 nontuberculous mycobacteria species based on 7547 genomic profiles.</title>
        <authorList>
            <person name="Matsumoto Y."/>
            <person name="Kinjo T."/>
            <person name="Motooka D."/>
            <person name="Nabeya D."/>
            <person name="Jung N."/>
            <person name="Uechi K."/>
            <person name="Horii T."/>
            <person name="Iida T."/>
            <person name="Fujita J."/>
            <person name="Nakamura S."/>
        </authorList>
    </citation>
    <scope>NUCLEOTIDE SEQUENCE [LARGE SCALE GENOMIC DNA]</scope>
    <source>
        <strain evidence="2 3">JCM 15658</strain>
    </source>
</reference>
<evidence type="ECO:0000313" key="3">
    <source>
        <dbReference type="Proteomes" id="UP000466039"/>
    </source>
</evidence>
<feature type="region of interest" description="Disordered" evidence="1">
    <location>
        <begin position="67"/>
        <end position="91"/>
    </location>
</feature>
<protein>
    <submittedName>
        <fullName evidence="2">Uncharacterized protein</fullName>
    </submittedName>
</protein>
<proteinExistence type="predicted"/>
<gene>
    <name evidence="2" type="ORF">MMON_19830</name>
</gene>
<name>A0AAD1MZ83_MYCMB</name>
<dbReference type="AlphaFoldDB" id="A0AAD1MZ83"/>